<organism evidence="1 2">
    <name type="scientific">Novosphingobium aerophilum</name>
    <dbReference type="NCBI Taxonomy" id="2839843"/>
    <lineage>
        <taxon>Bacteria</taxon>
        <taxon>Pseudomonadati</taxon>
        <taxon>Pseudomonadota</taxon>
        <taxon>Alphaproteobacteria</taxon>
        <taxon>Sphingomonadales</taxon>
        <taxon>Sphingomonadaceae</taxon>
        <taxon>Novosphingobium</taxon>
    </lineage>
</organism>
<reference evidence="1 2" key="1">
    <citation type="submission" date="2020-08" db="EMBL/GenBank/DDBJ databases">
        <title>The genome sequence of Novosphingobium flavum 4Y4.</title>
        <authorList>
            <person name="Liu Y."/>
        </authorList>
    </citation>
    <scope>NUCLEOTIDE SEQUENCE [LARGE SCALE GENOMIC DNA]</scope>
    <source>
        <strain evidence="1 2">4Y4</strain>
    </source>
</reference>
<dbReference type="SUPFAM" id="SSF53474">
    <property type="entry name" value="alpha/beta-Hydrolases"/>
    <property type="match status" value="1"/>
</dbReference>
<keyword evidence="2" id="KW-1185">Reference proteome</keyword>
<keyword evidence="1" id="KW-0378">Hydrolase</keyword>
<dbReference type="RefSeq" id="WP_185682477.1">
    <property type="nucleotide sequence ID" value="NZ_JACLAU010000004.1"/>
</dbReference>
<dbReference type="InterPro" id="IPR029058">
    <property type="entry name" value="AB_hydrolase_fold"/>
</dbReference>
<dbReference type="GO" id="GO:0016787">
    <property type="term" value="F:hydrolase activity"/>
    <property type="evidence" value="ECO:0007669"/>
    <property type="project" value="UniProtKB-KW"/>
</dbReference>
<proteinExistence type="predicted"/>
<comment type="caution">
    <text evidence="1">The sequence shown here is derived from an EMBL/GenBank/DDBJ whole genome shotgun (WGS) entry which is preliminary data.</text>
</comment>
<accession>A0A7X1F638</accession>
<dbReference type="AlphaFoldDB" id="A0A7X1F638"/>
<name>A0A7X1F638_9SPHN</name>
<protein>
    <submittedName>
        <fullName evidence="1">Alpha/beta hydrolase</fullName>
    </submittedName>
</protein>
<gene>
    <name evidence="1" type="ORF">H7F49_05040</name>
</gene>
<dbReference type="Proteomes" id="UP000520156">
    <property type="component" value="Unassembled WGS sequence"/>
</dbReference>
<evidence type="ECO:0000313" key="1">
    <source>
        <dbReference type="EMBL" id="MBC2651060.1"/>
    </source>
</evidence>
<evidence type="ECO:0000313" key="2">
    <source>
        <dbReference type="Proteomes" id="UP000520156"/>
    </source>
</evidence>
<dbReference type="EMBL" id="JACLAU010000004">
    <property type="protein sequence ID" value="MBC2651060.1"/>
    <property type="molecule type" value="Genomic_DNA"/>
</dbReference>
<dbReference type="Gene3D" id="3.40.50.1820">
    <property type="entry name" value="alpha/beta hydrolase"/>
    <property type="match status" value="1"/>
</dbReference>
<sequence>MKIALLHGWSGDRALWSQLIPQLAGFDCHADDRGYFGQPVAVGQADLVIAHSFGTMRALAHPPHGTRAVVAINGFDCFTARPDFPAGVAPRVLERMVQRLGTDPLGTVSEFRRRCGALPPDLPLSPEPLIADLDRLRGEDHRGAWTGPLLVIHGARDPIVPATLQAATFADRPDARRIVLDGHGHLAPLTAARSCAAAIRQFIAELG</sequence>